<name>A0A8J8SUB9_HALGN</name>
<dbReference type="Proteomes" id="UP000785679">
    <property type="component" value="Unassembled WGS sequence"/>
</dbReference>
<organism evidence="1 2">
    <name type="scientific">Halteria grandinella</name>
    <dbReference type="NCBI Taxonomy" id="5974"/>
    <lineage>
        <taxon>Eukaryota</taxon>
        <taxon>Sar</taxon>
        <taxon>Alveolata</taxon>
        <taxon>Ciliophora</taxon>
        <taxon>Intramacronucleata</taxon>
        <taxon>Spirotrichea</taxon>
        <taxon>Stichotrichia</taxon>
        <taxon>Sporadotrichida</taxon>
        <taxon>Halteriidae</taxon>
        <taxon>Halteria</taxon>
    </lineage>
</organism>
<reference evidence="1" key="1">
    <citation type="submission" date="2019-06" db="EMBL/GenBank/DDBJ databases">
        <authorList>
            <person name="Zheng W."/>
        </authorList>
    </citation>
    <scope>NUCLEOTIDE SEQUENCE</scope>
    <source>
        <strain evidence="1">QDHG01</strain>
    </source>
</reference>
<keyword evidence="2" id="KW-1185">Reference proteome</keyword>
<sequence length="166" mass="18602">MINSRCNHPNFWKLMKNFLESLFTRNNIAGCDIFFFDSIMLQSLYCTRYPSSCCNHCICENNLGQKYCTYFSQTSSGNLQYTSQGSFVCSFSYTKINPIDVPGSTFKASVKNAFPDLTMTTTQKFLCSNANSTAESDSQTPSGGSIFLLCSDTAFSKSRRINLSEQ</sequence>
<accession>A0A8J8SUB9</accession>
<protein>
    <submittedName>
        <fullName evidence="1">Uncharacterized protein</fullName>
    </submittedName>
</protein>
<evidence type="ECO:0000313" key="1">
    <source>
        <dbReference type="EMBL" id="TNV71014.1"/>
    </source>
</evidence>
<dbReference type="EMBL" id="RRYP01031136">
    <property type="protein sequence ID" value="TNV71014.1"/>
    <property type="molecule type" value="Genomic_DNA"/>
</dbReference>
<comment type="caution">
    <text evidence="1">The sequence shown here is derived from an EMBL/GenBank/DDBJ whole genome shotgun (WGS) entry which is preliminary data.</text>
</comment>
<proteinExistence type="predicted"/>
<dbReference type="AlphaFoldDB" id="A0A8J8SUB9"/>
<gene>
    <name evidence="1" type="ORF">FGO68_gene16042</name>
</gene>
<evidence type="ECO:0000313" key="2">
    <source>
        <dbReference type="Proteomes" id="UP000785679"/>
    </source>
</evidence>